<dbReference type="InterPro" id="IPR017871">
    <property type="entry name" value="ABC_transporter-like_CS"/>
</dbReference>
<feature type="transmembrane region" description="Helical" evidence="5">
    <location>
        <begin position="52"/>
        <end position="74"/>
    </location>
</feature>
<dbReference type="PANTHER" id="PTHR24221:SF620">
    <property type="entry name" value="ABC TRANSMEMBRANE TYPE-1 DOMAIN-CONTAINING PROTEIN"/>
    <property type="match status" value="1"/>
</dbReference>
<organism evidence="8 9">
    <name type="scientific">Thraustotheca clavata</name>
    <dbReference type="NCBI Taxonomy" id="74557"/>
    <lineage>
        <taxon>Eukaryota</taxon>
        <taxon>Sar</taxon>
        <taxon>Stramenopiles</taxon>
        <taxon>Oomycota</taxon>
        <taxon>Saprolegniomycetes</taxon>
        <taxon>Saprolegniales</taxon>
        <taxon>Achlyaceae</taxon>
        <taxon>Thraustotheca</taxon>
    </lineage>
</organism>
<feature type="transmembrane region" description="Helical" evidence="5">
    <location>
        <begin position="306"/>
        <end position="327"/>
    </location>
</feature>
<feature type="transmembrane region" description="Helical" evidence="5">
    <location>
        <begin position="1243"/>
        <end position="1265"/>
    </location>
</feature>
<dbReference type="SUPFAM" id="SSF90123">
    <property type="entry name" value="ABC transporter transmembrane region"/>
    <property type="match status" value="1"/>
</dbReference>
<feature type="transmembrane region" description="Helical" evidence="5">
    <location>
        <begin position="86"/>
        <end position="104"/>
    </location>
</feature>
<comment type="caution">
    <text evidence="8">The sequence shown here is derived from an EMBL/GenBank/DDBJ whole genome shotgun (WGS) entry which is preliminary data.</text>
</comment>
<feature type="transmembrane region" description="Helical" evidence="5">
    <location>
        <begin position="1147"/>
        <end position="1168"/>
    </location>
</feature>
<feature type="transmembrane region" description="Helical" evidence="5">
    <location>
        <begin position="116"/>
        <end position="136"/>
    </location>
</feature>
<dbReference type="PANTHER" id="PTHR24221">
    <property type="entry name" value="ATP-BINDING CASSETTE SUB-FAMILY B"/>
    <property type="match status" value="1"/>
</dbReference>
<feature type="transmembrane region" description="Helical" evidence="5">
    <location>
        <begin position="1189"/>
        <end position="1215"/>
    </location>
</feature>
<dbReference type="PROSITE" id="PS50893">
    <property type="entry name" value="ABC_TRANSPORTER_2"/>
    <property type="match status" value="1"/>
</dbReference>
<feature type="transmembrane region" description="Helical" evidence="5">
    <location>
        <begin position="386"/>
        <end position="407"/>
    </location>
</feature>
<protein>
    <submittedName>
        <fullName evidence="8">ATP-binding Cassette (ABC) Superfamily</fullName>
    </submittedName>
</protein>
<dbReference type="STRING" id="74557.A0A1W0AB22"/>
<feature type="domain" description="ABC transmembrane type-1" evidence="7">
    <location>
        <begin position="307"/>
        <end position="631"/>
    </location>
</feature>
<dbReference type="InterPro" id="IPR039421">
    <property type="entry name" value="Type_1_exporter"/>
</dbReference>
<evidence type="ECO:0000313" key="8">
    <source>
        <dbReference type="EMBL" id="OQS07527.1"/>
    </source>
</evidence>
<keyword evidence="3 5" id="KW-1133">Transmembrane helix</keyword>
<dbReference type="SUPFAM" id="SSF52540">
    <property type="entry name" value="P-loop containing nucleoside triphosphate hydrolases"/>
    <property type="match status" value="1"/>
</dbReference>
<evidence type="ECO:0000259" key="6">
    <source>
        <dbReference type="PROSITE" id="PS50893"/>
    </source>
</evidence>
<sequence length="1406" mass="157999">MSAVGGTPLVATPPTGFEAVGTPMLEVPKHANLPASARLYTLRFVDNFRWHYLMMTVLALDFFGNCIAVSFTSTSSFYKYGLHTRLGSSFCVITYALDMVLRLISVRSAIARSAYTLCDIFVFVLVFVALFMRFVFADNPSKLKVHTDGWTDSYHTNTQYRSNQIEIYLDTAYAFLIACRIILKPRAREFSRKLHNFAHNDHILIGIESVRAALRRVPRITAMAIELLDSELRMVCGRDDGDMSRKELLSFLERALQHRPRQMSADTFLGYLRDIDARSTSKHSAYGALDVVRSTFYHWSSQKFDLAMTILVVLVSASVLPILAYFLQICTDQGFPSSVWTYALHEFNEMGFDIGLSLHHEYKWKNQTTNDNGTLIDLPFLPWTKLITGVIGIIGISIPFAISDYAMGYFQSKMIANATKSMQDSLIRVILRQPTQFFSQRSDGDLNNLFQSDIARVNAMWQAVFWNLMNPITGIIVGFTYLMVQEPTIGAMSFAFSALIVTSGPQRLAAKKSQVFSSQSAYSAAEFQNAVACHKVVSAYGIQNPLATRFTTQTITPLRYTQFSKDFWSGVVQIYIESGMFAFVACMTVCLAIKVFHGDITSGQFFSSVTMLNRISSPVTILGGFMRVAIGNASSLQRLDDIIFDAAKDTENYEMDDRMKPPMPRMQECVTVQSLSFKYDDNHVKWILDDINCIFQKWLWQKFGYPDATPEECIEAARLAECDDFIHTLKDGYDTVIGQHAVVNLSGGQIQRICLARALVRKPSILLLDEATSALDPETEARIVSTLEKLAKQLEMTVISVTHRLSTARNADKILVMRAGRIIEEGTYKELLHAPRSVFAELVHKMEASIVQEQVVARVSRASLGSCKKLQHLNPDPVYDTHRALELFGSNLDARAAEARSRSENGSSLAALRRSLRKSSKQGDEFLIIHLFTNELSSNVAKAPINSAGLDALGYIPGRTATDLRMTTGISLANTSDTQILSVPFYKINTRSFCSGCGTSPELGFGHCDMTFVYNDTTKAVVITKSTNVLGSIYKVGIILPRSIFSAASYIKILAIIFAVGGFLASRKTVMWVEQDAAATESILAKIIHVVSPKSFNYPSHALRFDMFCFNSDVFVFLFTISVLLDMQNSFLFLRFMNLYNAQTPSLIHYLQMAGLTTRLLWLNCTCLKLTKIVWSFISTTSFNGDSKIMGFCNLTSVISLYLSAIMLIEVPAYIEYNNSLNYDLNNKVENLDAIHVSTFDSFYFRAVPALTVLMLLNIFFFTALDQLWNRKKFQILSRNSLGRQALYNSSSILCDFQHDVQSDTTNDAKETLLICKARRLSTLQWFFMSHLTCFGLQEKDLRNRKGKQMTHVSPGPSAKEDLNYGKYMVVQDGDRNVHLLDDQFVDVTSLVYNIKVLKDTNICIH</sequence>
<feature type="transmembrane region" description="Helical" evidence="5">
    <location>
        <begin position="1044"/>
        <end position="1065"/>
    </location>
</feature>
<feature type="domain" description="ABC transporter" evidence="6">
    <location>
        <begin position="595"/>
        <end position="844"/>
    </location>
</feature>
<dbReference type="Gene3D" id="1.20.1560.10">
    <property type="entry name" value="ABC transporter type 1, transmembrane domain"/>
    <property type="match status" value="1"/>
</dbReference>
<evidence type="ECO:0000256" key="4">
    <source>
        <dbReference type="ARBA" id="ARBA00023136"/>
    </source>
</evidence>
<dbReference type="InterPro" id="IPR027417">
    <property type="entry name" value="P-loop_NTPase"/>
</dbReference>
<dbReference type="GO" id="GO:0016020">
    <property type="term" value="C:membrane"/>
    <property type="evidence" value="ECO:0007669"/>
    <property type="project" value="UniProtKB-SubCell"/>
</dbReference>
<dbReference type="GO" id="GO:0016887">
    <property type="term" value="F:ATP hydrolysis activity"/>
    <property type="evidence" value="ECO:0007669"/>
    <property type="project" value="InterPro"/>
</dbReference>
<evidence type="ECO:0000313" key="9">
    <source>
        <dbReference type="Proteomes" id="UP000243217"/>
    </source>
</evidence>
<dbReference type="GO" id="GO:0005524">
    <property type="term" value="F:ATP binding"/>
    <property type="evidence" value="ECO:0007669"/>
    <property type="project" value="UniProtKB-KW"/>
</dbReference>
<dbReference type="InterPro" id="IPR036640">
    <property type="entry name" value="ABC1_TM_sf"/>
</dbReference>
<keyword evidence="4 5" id="KW-0472">Membrane</keyword>
<gene>
    <name evidence="8" type="ORF">THRCLA_00459</name>
</gene>
<dbReference type="PROSITE" id="PS50929">
    <property type="entry name" value="ABC_TM1F"/>
    <property type="match status" value="1"/>
</dbReference>
<accession>A0A1W0AB22</accession>
<dbReference type="GO" id="GO:0140359">
    <property type="term" value="F:ABC-type transporter activity"/>
    <property type="evidence" value="ECO:0007669"/>
    <property type="project" value="InterPro"/>
</dbReference>
<evidence type="ECO:0000256" key="5">
    <source>
        <dbReference type="SAM" id="Phobius"/>
    </source>
</evidence>
<dbReference type="Pfam" id="PF00005">
    <property type="entry name" value="ABC_tran"/>
    <property type="match status" value="1"/>
</dbReference>
<feature type="transmembrane region" description="Helical" evidence="5">
    <location>
        <begin position="1108"/>
        <end position="1127"/>
    </location>
</feature>
<dbReference type="Pfam" id="PF00664">
    <property type="entry name" value="ABC_membrane"/>
    <property type="match status" value="1"/>
</dbReference>
<dbReference type="Gene3D" id="3.40.50.300">
    <property type="entry name" value="P-loop containing nucleotide triphosphate hydrolases"/>
    <property type="match status" value="1"/>
</dbReference>
<keyword evidence="2 5" id="KW-0812">Transmembrane</keyword>
<name>A0A1W0AB22_9STRA</name>
<dbReference type="Proteomes" id="UP000243217">
    <property type="component" value="Unassembled WGS sequence"/>
</dbReference>
<dbReference type="InterPro" id="IPR003439">
    <property type="entry name" value="ABC_transporter-like_ATP-bd"/>
</dbReference>
<dbReference type="PROSITE" id="PS00211">
    <property type="entry name" value="ABC_TRANSPORTER_1"/>
    <property type="match status" value="1"/>
</dbReference>
<keyword evidence="8" id="KW-0067">ATP-binding</keyword>
<keyword evidence="8" id="KW-0547">Nucleotide-binding</keyword>
<feature type="transmembrane region" description="Helical" evidence="5">
    <location>
        <begin position="464"/>
        <end position="483"/>
    </location>
</feature>
<evidence type="ECO:0000256" key="2">
    <source>
        <dbReference type="ARBA" id="ARBA00022692"/>
    </source>
</evidence>
<feature type="transmembrane region" description="Helical" evidence="5">
    <location>
        <begin position="165"/>
        <end position="183"/>
    </location>
</feature>
<comment type="subcellular location">
    <subcellularLocation>
        <location evidence="1">Membrane</location>
        <topology evidence="1">Multi-pass membrane protein</topology>
    </subcellularLocation>
</comment>
<evidence type="ECO:0000256" key="1">
    <source>
        <dbReference type="ARBA" id="ARBA00004141"/>
    </source>
</evidence>
<dbReference type="OrthoDB" id="6500128at2759"/>
<reference evidence="8 9" key="1">
    <citation type="journal article" date="2014" name="Genome Biol. Evol.">
        <title>The secreted proteins of Achlya hypogyna and Thraustotheca clavata identify the ancestral oomycete secretome and reveal gene acquisitions by horizontal gene transfer.</title>
        <authorList>
            <person name="Misner I."/>
            <person name="Blouin N."/>
            <person name="Leonard G."/>
            <person name="Richards T.A."/>
            <person name="Lane C.E."/>
        </authorList>
    </citation>
    <scope>NUCLEOTIDE SEQUENCE [LARGE SCALE GENOMIC DNA]</scope>
    <source>
        <strain evidence="8 9">ATCC 34112</strain>
    </source>
</reference>
<evidence type="ECO:0000259" key="7">
    <source>
        <dbReference type="PROSITE" id="PS50929"/>
    </source>
</evidence>
<keyword evidence="9" id="KW-1185">Reference proteome</keyword>
<evidence type="ECO:0000256" key="3">
    <source>
        <dbReference type="ARBA" id="ARBA00022989"/>
    </source>
</evidence>
<dbReference type="InterPro" id="IPR011527">
    <property type="entry name" value="ABC1_TM_dom"/>
</dbReference>
<proteinExistence type="predicted"/>
<dbReference type="EMBL" id="JNBS01000232">
    <property type="protein sequence ID" value="OQS07527.1"/>
    <property type="molecule type" value="Genomic_DNA"/>
</dbReference>